<evidence type="ECO:0000313" key="7">
    <source>
        <dbReference type="EMBL" id="RVT98784.1"/>
    </source>
</evidence>
<sequence>MNRRHLLLAPLALALPGCEAITGFIGGPSSQPPAIVFFEGFSADIPDSAMENLRGAAATAARYPTSRVLVMGFAGPTGGQAYNQQLSQQRANAVAAKLRELGVAPERIAIQARGPVSFDLVELESRRVEIRFGE</sequence>
<evidence type="ECO:0000256" key="3">
    <source>
        <dbReference type="ARBA" id="ARBA00023237"/>
    </source>
</evidence>
<dbReference type="Gene3D" id="3.30.1330.60">
    <property type="entry name" value="OmpA-like domain"/>
    <property type="match status" value="1"/>
</dbReference>
<dbReference type="PROSITE" id="PS51123">
    <property type="entry name" value="OMPA_2"/>
    <property type="match status" value="1"/>
</dbReference>
<keyword evidence="5" id="KW-0732">Signal</keyword>
<evidence type="ECO:0000256" key="4">
    <source>
        <dbReference type="PROSITE-ProRule" id="PRU00473"/>
    </source>
</evidence>
<gene>
    <name evidence="7" type="ORF">EOD42_01345</name>
</gene>
<feature type="domain" description="OmpA-like" evidence="6">
    <location>
        <begin position="25"/>
        <end position="134"/>
    </location>
</feature>
<dbReference type="Proteomes" id="UP000282957">
    <property type="component" value="Unassembled WGS sequence"/>
</dbReference>
<dbReference type="InterPro" id="IPR006665">
    <property type="entry name" value="OmpA-like"/>
</dbReference>
<dbReference type="OrthoDB" id="7273828at2"/>
<comment type="subcellular location">
    <subcellularLocation>
        <location evidence="1">Cell outer membrane</location>
    </subcellularLocation>
</comment>
<comment type="caution">
    <text evidence="7">The sequence shown here is derived from an EMBL/GenBank/DDBJ whole genome shotgun (WGS) entry which is preliminary data.</text>
</comment>
<dbReference type="InterPro" id="IPR050330">
    <property type="entry name" value="Bact_OuterMem_StrucFunc"/>
</dbReference>
<evidence type="ECO:0000256" key="1">
    <source>
        <dbReference type="ARBA" id="ARBA00004442"/>
    </source>
</evidence>
<accession>A0A437MM98</accession>
<feature type="chain" id="PRO_5019153241" evidence="5">
    <location>
        <begin position="21"/>
        <end position="134"/>
    </location>
</feature>
<dbReference type="PRINTS" id="PR01021">
    <property type="entry name" value="OMPADOMAIN"/>
</dbReference>
<evidence type="ECO:0000256" key="2">
    <source>
        <dbReference type="ARBA" id="ARBA00023136"/>
    </source>
</evidence>
<dbReference type="CDD" id="cd07185">
    <property type="entry name" value="OmpA_C-like"/>
    <property type="match status" value="1"/>
</dbReference>
<keyword evidence="2 4" id="KW-0472">Membrane</keyword>
<dbReference type="PANTHER" id="PTHR30329">
    <property type="entry name" value="STATOR ELEMENT OF FLAGELLAR MOTOR COMPLEX"/>
    <property type="match status" value="1"/>
</dbReference>
<evidence type="ECO:0000259" key="6">
    <source>
        <dbReference type="PROSITE" id="PS51123"/>
    </source>
</evidence>
<dbReference type="AlphaFoldDB" id="A0A437MM98"/>
<dbReference type="PANTHER" id="PTHR30329:SF21">
    <property type="entry name" value="LIPOPROTEIN YIAD-RELATED"/>
    <property type="match status" value="1"/>
</dbReference>
<dbReference type="InterPro" id="IPR006664">
    <property type="entry name" value="OMP_bac"/>
</dbReference>
<name>A0A437MM98_9PROT</name>
<feature type="signal peptide" evidence="5">
    <location>
        <begin position="1"/>
        <end position="20"/>
    </location>
</feature>
<reference evidence="7 8" key="1">
    <citation type="submission" date="2019-01" db="EMBL/GenBank/DDBJ databases">
        <authorList>
            <person name="Chen W.-M."/>
        </authorList>
    </citation>
    <scope>NUCLEOTIDE SEQUENCE [LARGE SCALE GENOMIC DNA]</scope>
    <source>
        <strain evidence="7 8">CCP-6</strain>
    </source>
</reference>
<dbReference type="Pfam" id="PF00691">
    <property type="entry name" value="OmpA"/>
    <property type="match status" value="1"/>
</dbReference>
<evidence type="ECO:0000313" key="8">
    <source>
        <dbReference type="Proteomes" id="UP000282957"/>
    </source>
</evidence>
<evidence type="ECO:0000256" key="5">
    <source>
        <dbReference type="SAM" id="SignalP"/>
    </source>
</evidence>
<dbReference type="EMBL" id="SACL01000001">
    <property type="protein sequence ID" value="RVT98784.1"/>
    <property type="molecule type" value="Genomic_DNA"/>
</dbReference>
<dbReference type="SUPFAM" id="SSF103088">
    <property type="entry name" value="OmpA-like"/>
    <property type="match status" value="1"/>
</dbReference>
<keyword evidence="3" id="KW-0998">Cell outer membrane</keyword>
<protein>
    <submittedName>
        <fullName evidence="7">OmpA family protein</fullName>
    </submittedName>
</protein>
<proteinExistence type="predicted"/>
<keyword evidence="8" id="KW-1185">Reference proteome</keyword>
<dbReference type="GO" id="GO:0009279">
    <property type="term" value="C:cell outer membrane"/>
    <property type="evidence" value="ECO:0007669"/>
    <property type="project" value="UniProtKB-SubCell"/>
</dbReference>
<dbReference type="InterPro" id="IPR036737">
    <property type="entry name" value="OmpA-like_sf"/>
</dbReference>
<organism evidence="7 8">
    <name type="scientific">Rhodovarius crocodyli</name>
    <dbReference type="NCBI Taxonomy" id="1979269"/>
    <lineage>
        <taxon>Bacteria</taxon>
        <taxon>Pseudomonadati</taxon>
        <taxon>Pseudomonadota</taxon>
        <taxon>Alphaproteobacteria</taxon>
        <taxon>Acetobacterales</taxon>
        <taxon>Roseomonadaceae</taxon>
        <taxon>Rhodovarius</taxon>
    </lineage>
</organism>
<dbReference type="RefSeq" id="WP_127785255.1">
    <property type="nucleotide sequence ID" value="NZ_SACL01000001.1"/>
</dbReference>